<proteinExistence type="predicted"/>
<dbReference type="EMBL" id="JACCJC010000032">
    <property type="protein sequence ID" value="KAF6234254.1"/>
    <property type="molecule type" value="Genomic_DNA"/>
</dbReference>
<reference evidence="1 2" key="1">
    <citation type="journal article" date="2020" name="Genomics">
        <title>Complete, high-quality genomes from long-read metagenomic sequencing of two wolf lichen thalli reveals enigmatic genome architecture.</title>
        <authorList>
            <person name="McKenzie S.K."/>
            <person name="Walston R.F."/>
            <person name="Allen J.L."/>
        </authorList>
    </citation>
    <scope>NUCLEOTIDE SEQUENCE [LARGE SCALE GENOMIC DNA]</scope>
    <source>
        <strain evidence="1">WasteWater2</strain>
    </source>
</reference>
<dbReference type="Proteomes" id="UP000578531">
    <property type="component" value="Unassembled WGS sequence"/>
</dbReference>
<dbReference type="GeneID" id="59289331"/>
<keyword evidence="2" id="KW-1185">Reference proteome</keyword>
<dbReference type="AlphaFoldDB" id="A0A8H6FT81"/>
<protein>
    <submittedName>
        <fullName evidence="1">Uncharacterized protein</fullName>
    </submittedName>
</protein>
<gene>
    <name evidence="1" type="ORF">HO173_007675</name>
</gene>
<name>A0A8H6FT81_9LECA</name>
<evidence type="ECO:0000313" key="1">
    <source>
        <dbReference type="EMBL" id="KAF6234254.1"/>
    </source>
</evidence>
<accession>A0A8H6FT81</accession>
<organism evidence="1 2">
    <name type="scientific">Letharia columbiana</name>
    <dbReference type="NCBI Taxonomy" id="112416"/>
    <lineage>
        <taxon>Eukaryota</taxon>
        <taxon>Fungi</taxon>
        <taxon>Dikarya</taxon>
        <taxon>Ascomycota</taxon>
        <taxon>Pezizomycotina</taxon>
        <taxon>Lecanoromycetes</taxon>
        <taxon>OSLEUM clade</taxon>
        <taxon>Lecanoromycetidae</taxon>
        <taxon>Lecanorales</taxon>
        <taxon>Lecanorineae</taxon>
        <taxon>Parmeliaceae</taxon>
        <taxon>Letharia</taxon>
    </lineage>
</organism>
<dbReference type="RefSeq" id="XP_037163655.1">
    <property type="nucleotide sequence ID" value="XM_037309576.1"/>
</dbReference>
<evidence type="ECO:0000313" key="2">
    <source>
        <dbReference type="Proteomes" id="UP000578531"/>
    </source>
</evidence>
<sequence length="169" mass="19370">MIKTGMKARHRVEYDDEKDFITIEASRREPTSINRSLGDLLEEIIADLRSRNQCLTDLSGLLDGPAADADLDERRATPIVSFKISGTAEVWTRKAIDSFPKIDVTLAERLGEANWQRYQRVSKKLNGTIIEKEKIRDLGHPTIEKANISDRIQWVIYQLKYIRRKPSGC</sequence>
<comment type="caution">
    <text evidence="1">The sequence shown here is derived from an EMBL/GenBank/DDBJ whole genome shotgun (WGS) entry which is preliminary data.</text>
</comment>